<evidence type="ECO:0000313" key="2">
    <source>
        <dbReference type="Proteomes" id="UP000541444"/>
    </source>
</evidence>
<proteinExistence type="predicted"/>
<keyword evidence="2" id="KW-1185">Reference proteome</keyword>
<dbReference type="Proteomes" id="UP000541444">
    <property type="component" value="Unassembled WGS sequence"/>
</dbReference>
<reference evidence="1 2" key="1">
    <citation type="journal article" date="2020" name="IScience">
        <title>Genome Sequencing of the Endangered Kingdonia uniflora (Circaeasteraceae, Ranunculales) Reveals Potential Mechanisms of Evolutionary Specialization.</title>
        <authorList>
            <person name="Sun Y."/>
            <person name="Deng T."/>
            <person name="Zhang A."/>
            <person name="Moore M.J."/>
            <person name="Landis J.B."/>
            <person name="Lin N."/>
            <person name="Zhang H."/>
            <person name="Zhang X."/>
            <person name="Huang J."/>
            <person name="Zhang X."/>
            <person name="Sun H."/>
            <person name="Wang H."/>
        </authorList>
    </citation>
    <scope>NUCLEOTIDE SEQUENCE [LARGE SCALE GENOMIC DNA]</scope>
    <source>
        <strain evidence="1">TB1705</strain>
        <tissue evidence="1">Leaf</tissue>
    </source>
</reference>
<dbReference type="EMBL" id="JACGCM010002332">
    <property type="protein sequence ID" value="KAF6141030.1"/>
    <property type="molecule type" value="Genomic_DNA"/>
</dbReference>
<name>A0A7J7LER3_9MAGN</name>
<dbReference type="Gene3D" id="3.40.50.300">
    <property type="entry name" value="P-loop containing nucleotide triphosphate hydrolases"/>
    <property type="match status" value="1"/>
</dbReference>
<gene>
    <name evidence="1" type="ORF">GIB67_006475</name>
</gene>
<dbReference type="SUPFAM" id="SSF52540">
    <property type="entry name" value="P-loop containing nucleoside triphosphate hydrolases"/>
    <property type="match status" value="1"/>
</dbReference>
<evidence type="ECO:0000313" key="1">
    <source>
        <dbReference type="EMBL" id="KAF6141030.1"/>
    </source>
</evidence>
<dbReference type="AlphaFoldDB" id="A0A7J7LER3"/>
<sequence>MRYRAGHRMGYREVRRVESDDSSVGGTPRWIELVGMAVGAPSAPRWTGGPQFWDGSQVRRGLTCVWGRVPVPREGRLRFEPVEAREKYGAVRPGYDIVGRYRLSCAAVLPSSCRLSSRLIRNCLVGFYVASEYLTGAERLQVGYFKRSRCEAAKSVNIEDDEPSQEVDENFVVESDAPDQGLIPRIVLVREERVASLILNKTTVIVAHHLSTARNADMITAIHGGEIVERGTYINM</sequence>
<organism evidence="1 2">
    <name type="scientific">Kingdonia uniflora</name>
    <dbReference type="NCBI Taxonomy" id="39325"/>
    <lineage>
        <taxon>Eukaryota</taxon>
        <taxon>Viridiplantae</taxon>
        <taxon>Streptophyta</taxon>
        <taxon>Embryophyta</taxon>
        <taxon>Tracheophyta</taxon>
        <taxon>Spermatophyta</taxon>
        <taxon>Magnoliopsida</taxon>
        <taxon>Ranunculales</taxon>
        <taxon>Circaeasteraceae</taxon>
        <taxon>Kingdonia</taxon>
    </lineage>
</organism>
<protein>
    <submittedName>
        <fullName evidence="1">Uncharacterized protein</fullName>
    </submittedName>
</protein>
<accession>A0A7J7LER3</accession>
<dbReference type="InterPro" id="IPR027417">
    <property type="entry name" value="P-loop_NTPase"/>
</dbReference>
<comment type="caution">
    <text evidence="1">The sequence shown here is derived from an EMBL/GenBank/DDBJ whole genome shotgun (WGS) entry which is preliminary data.</text>
</comment>